<dbReference type="GO" id="GO:0046872">
    <property type="term" value="F:metal ion binding"/>
    <property type="evidence" value="ECO:0007669"/>
    <property type="project" value="InterPro"/>
</dbReference>
<comment type="caution">
    <text evidence="3">The sequence shown here is derived from an EMBL/GenBank/DDBJ whole genome shotgun (WGS) entry which is preliminary data.</text>
</comment>
<feature type="transmembrane region" description="Helical" evidence="1">
    <location>
        <begin position="36"/>
        <end position="54"/>
    </location>
</feature>
<gene>
    <name evidence="3" type="ORF">LY11_01209</name>
</gene>
<feature type="domain" description="HMA" evidence="2">
    <location>
        <begin position="58"/>
        <end position="125"/>
    </location>
</feature>
<evidence type="ECO:0000313" key="3">
    <source>
        <dbReference type="EMBL" id="RAJ34317.1"/>
    </source>
</evidence>
<dbReference type="PROSITE" id="PS50846">
    <property type="entry name" value="HMA_2"/>
    <property type="match status" value="1"/>
</dbReference>
<dbReference type="AlphaFoldDB" id="A0A327T941"/>
<dbReference type="SUPFAM" id="SSF55008">
    <property type="entry name" value="HMA, heavy metal-associated domain"/>
    <property type="match status" value="1"/>
</dbReference>
<evidence type="ECO:0000313" key="4">
    <source>
        <dbReference type="Proteomes" id="UP000249754"/>
    </source>
</evidence>
<protein>
    <submittedName>
        <fullName evidence="3">Copper chaperone CopZ</fullName>
    </submittedName>
</protein>
<dbReference type="InterPro" id="IPR006121">
    <property type="entry name" value="HMA_dom"/>
</dbReference>
<sequence>MRILIRYCPFVLIYFKSLAPVFNIQTAAYNNFIMKTIKYFIILFCLFIGGNTFAQQISKAELQVNGLTCSMCSRATETSLKSLGFIETVSPDLNRNVFVLTFKADKKVDLDEIRDKVQDAGFSIGDLSATINFKNTQVDAAGLAELDGAVFQFINAKSKTLDGPVIARIMDKDFITSSAFKKQAAELKSESYLKGKGIVQGKETRIFHLSI</sequence>
<name>A0A327T941_9SPHI</name>
<dbReference type="Proteomes" id="UP000249754">
    <property type="component" value="Unassembled WGS sequence"/>
</dbReference>
<evidence type="ECO:0000256" key="1">
    <source>
        <dbReference type="SAM" id="Phobius"/>
    </source>
</evidence>
<accession>A0A327T941</accession>
<feature type="transmembrane region" description="Helical" evidence="1">
    <location>
        <begin position="7"/>
        <end position="24"/>
    </location>
</feature>
<dbReference type="STRING" id="188932.AY601_4238"/>
<evidence type="ECO:0000259" key="2">
    <source>
        <dbReference type="PROSITE" id="PS50846"/>
    </source>
</evidence>
<dbReference type="Pfam" id="PF00403">
    <property type="entry name" value="HMA"/>
    <property type="match status" value="1"/>
</dbReference>
<dbReference type="EMBL" id="QLLR01000003">
    <property type="protein sequence ID" value="RAJ34317.1"/>
    <property type="molecule type" value="Genomic_DNA"/>
</dbReference>
<keyword evidence="1" id="KW-0472">Membrane</keyword>
<keyword evidence="1" id="KW-0812">Transmembrane</keyword>
<proteinExistence type="predicted"/>
<organism evidence="3 4">
    <name type="scientific">Pedobacter cryoconitis</name>
    <dbReference type="NCBI Taxonomy" id="188932"/>
    <lineage>
        <taxon>Bacteria</taxon>
        <taxon>Pseudomonadati</taxon>
        <taxon>Bacteroidota</taxon>
        <taxon>Sphingobacteriia</taxon>
        <taxon>Sphingobacteriales</taxon>
        <taxon>Sphingobacteriaceae</taxon>
        <taxon>Pedobacter</taxon>
    </lineage>
</organism>
<keyword evidence="1" id="KW-1133">Transmembrane helix</keyword>
<dbReference type="InterPro" id="IPR036163">
    <property type="entry name" value="HMA_dom_sf"/>
</dbReference>
<dbReference type="Gene3D" id="3.30.70.100">
    <property type="match status" value="1"/>
</dbReference>
<reference evidence="3 4" key="1">
    <citation type="submission" date="2018-06" db="EMBL/GenBank/DDBJ databases">
        <title>Genomic Encyclopedia of Archaeal and Bacterial Type Strains, Phase II (KMG-II): from individual species to whole genera.</title>
        <authorList>
            <person name="Goeker M."/>
        </authorList>
    </citation>
    <scope>NUCLEOTIDE SEQUENCE [LARGE SCALE GENOMIC DNA]</scope>
    <source>
        <strain evidence="3 4">DSM 14825</strain>
    </source>
</reference>